<keyword evidence="5" id="KW-0503">Monooxygenase</keyword>
<dbReference type="GO" id="GO:0006082">
    <property type="term" value="P:organic acid metabolic process"/>
    <property type="evidence" value="ECO:0007669"/>
    <property type="project" value="TreeGrafter"/>
</dbReference>
<dbReference type="InterPro" id="IPR036396">
    <property type="entry name" value="Cyt_P450_sf"/>
</dbReference>
<dbReference type="GO" id="GO:0005737">
    <property type="term" value="C:cytoplasm"/>
    <property type="evidence" value="ECO:0007669"/>
    <property type="project" value="TreeGrafter"/>
</dbReference>
<dbReference type="OrthoDB" id="6141508at2759"/>
<dbReference type="InterPro" id="IPR017972">
    <property type="entry name" value="Cyt_P450_CS"/>
</dbReference>
<dbReference type="PROSITE" id="PS00086">
    <property type="entry name" value="CYTOCHROME_P450"/>
    <property type="match status" value="1"/>
</dbReference>
<keyword evidence="2 4" id="KW-0479">Metal-binding</keyword>
<dbReference type="GO" id="GO:0005506">
    <property type="term" value="F:iron ion binding"/>
    <property type="evidence" value="ECO:0007669"/>
    <property type="project" value="InterPro"/>
</dbReference>
<keyword evidence="7" id="KW-1185">Reference proteome</keyword>
<organism evidence="6 7">
    <name type="scientific">Mytilus coruscus</name>
    <name type="common">Sea mussel</name>
    <dbReference type="NCBI Taxonomy" id="42192"/>
    <lineage>
        <taxon>Eukaryota</taxon>
        <taxon>Metazoa</taxon>
        <taxon>Spiralia</taxon>
        <taxon>Lophotrochozoa</taxon>
        <taxon>Mollusca</taxon>
        <taxon>Bivalvia</taxon>
        <taxon>Autobranchia</taxon>
        <taxon>Pteriomorphia</taxon>
        <taxon>Mytilida</taxon>
        <taxon>Mytiloidea</taxon>
        <taxon>Mytilidae</taxon>
        <taxon>Mytilinae</taxon>
        <taxon>Mytilus</taxon>
    </lineage>
</organism>
<dbReference type="GO" id="GO:0008395">
    <property type="term" value="F:steroid hydroxylase activity"/>
    <property type="evidence" value="ECO:0007669"/>
    <property type="project" value="TreeGrafter"/>
</dbReference>
<dbReference type="EMBL" id="CACVKT020004142">
    <property type="protein sequence ID" value="CAC5388125.1"/>
    <property type="molecule type" value="Genomic_DNA"/>
</dbReference>
<dbReference type="PRINTS" id="PR00463">
    <property type="entry name" value="EP450I"/>
</dbReference>
<evidence type="ECO:0000313" key="6">
    <source>
        <dbReference type="EMBL" id="CAC5388125.1"/>
    </source>
</evidence>
<dbReference type="SUPFAM" id="SSF48264">
    <property type="entry name" value="Cytochrome P450"/>
    <property type="match status" value="1"/>
</dbReference>
<dbReference type="GO" id="GO:0016712">
    <property type="term" value="F:oxidoreductase activity, acting on paired donors, with incorporation or reduction of molecular oxygen, reduced flavin or flavoprotein as one donor, and incorporation of one atom of oxygen"/>
    <property type="evidence" value="ECO:0007669"/>
    <property type="project" value="TreeGrafter"/>
</dbReference>
<sequence>MNQIREKVTWRNRRICRDEVMKDKVSLPYVNATIREVQRIAAVAAVATPHALLEDTYIDCKVVPKHTVILCHLMSVLYDPTERQEPEKFRPERFLGEKGEMIKPEVFCPFSMGPRTCIGQQLASNEVFLFFTSFLQRFNCTKVNKDDSSLTNGERTGETRQPDPFQMCLKPI</sequence>
<dbReference type="Proteomes" id="UP000507470">
    <property type="component" value="Unassembled WGS sequence"/>
</dbReference>
<comment type="similarity">
    <text evidence="1 5">Belongs to the cytochrome P450 family.</text>
</comment>
<evidence type="ECO:0000313" key="7">
    <source>
        <dbReference type="Proteomes" id="UP000507470"/>
    </source>
</evidence>
<dbReference type="InterPro" id="IPR050182">
    <property type="entry name" value="Cytochrome_P450_fam2"/>
</dbReference>
<dbReference type="Gene3D" id="1.10.630.10">
    <property type="entry name" value="Cytochrome P450"/>
    <property type="match status" value="1"/>
</dbReference>
<dbReference type="GO" id="GO:0020037">
    <property type="term" value="F:heme binding"/>
    <property type="evidence" value="ECO:0007669"/>
    <property type="project" value="InterPro"/>
</dbReference>
<keyword evidence="5" id="KW-0560">Oxidoreductase</keyword>
<evidence type="ECO:0000256" key="2">
    <source>
        <dbReference type="ARBA" id="ARBA00022723"/>
    </source>
</evidence>
<evidence type="ECO:0000256" key="3">
    <source>
        <dbReference type="ARBA" id="ARBA00023004"/>
    </source>
</evidence>
<dbReference type="Pfam" id="PF00067">
    <property type="entry name" value="p450"/>
    <property type="match status" value="1"/>
</dbReference>
<reference evidence="6 7" key="1">
    <citation type="submission" date="2020-06" db="EMBL/GenBank/DDBJ databases">
        <authorList>
            <person name="Li R."/>
            <person name="Bekaert M."/>
        </authorList>
    </citation>
    <scope>NUCLEOTIDE SEQUENCE [LARGE SCALE GENOMIC DNA]</scope>
    <source>
        <strain evidence="7">wild</strain>
    </source>
</reference>
<dbReference type="InterPro" id="IPR001128">
    <property type="entry name" value="Cyt_P450"/>
</dbReference>
<evidence type="ECO:0000256" key="1">
    <source>
        <dbReference type="ARBA" id="ARBA00010617"/>
    </source>
</evidence>
<name>A0A6J8BVQ9_MYTCO</name>
<dbReference type="PANTHER" id="PTHR24300">
    <property type="entry name" value="CYTOCHROME P450 508A4-RELATED"/>
    <property type="match status" value="1"/>
</dbReference>
<dbReference type="AlphaFoldDB" id="A0A6J8BVQ9"/>
<keyword evidence="4 5" id="KW-0349">Heme</keyword>
<dbReference type="PRINTS" id="PR00385">
    <property type="entry name" value="P450"/>
</dbReference>
<keyword evidence="3 4" id="KW-0408">Iron</keyword>
<accession>A0A6J8BVQ9</accession>
<dbReference type="InterPro" id="IPR002401">
    <property type="entry name" value="Cyt_P450_E_grp-I"/>
</dbReference>
<dbReference type="GO" id="GO:0006805">
    <property type="term" value="P:xenobiotic metabolic process"/>
    <property type="evidence" value="ECO:0007669"/>
    <property type="project" value="TreeGrafter"/>
</dbReference>
<feature type="binding site" description="axial binding residue" evidence="4">
    <location>
        <position position="117"/>
    </location>
    <ligand>
        <name>heme</name>
        <dbReference type="ChEBI" id="CHEBI:30413"/>
    </ligand>
    <ligandPart>
        <name>Fe</name>
        <dbReference type="ChEBI" id="CHEBI:18248"/>
    </ligandPart>
</feature>
<dbReference type="PANTHER" id="PTHR24300:SF403">
    <property type="entry name" value="CYTOCHROME P450 306A1"/>
    <property type="match status" value="1"/>
</dbReference>
<comment type="cofactor">
    <cofactor evidence="4">
        <name>heme</name>
        <dbReference type="ChEBI" id="CHEBI:30413"/>
    </cofactor>
</comment>
<evidence type="ECO:0000256" key="4">
    <source>
        <dbReference type="PIRSR" id="PIRSR602401-1"/>
    </source>
</evidence>
<gene>
    <name evidence="6" type="ORF">MCOR_23405</name>
</gene>
<evidence type="ECO:0000256" key="5">
    <source>
        <dbReference type="RuleBase" id="RU000461"/>
    </source>
</evidence>
<proteinExistence type="inferred from homology"/>
<protein>
    <submittedName>
        <fullName evidence="6">Cytochrome P450 2C23</fullName>
    </submittedName>
</protein>